<dbReference type="EMBL" id="JAAAIM010003120">
    <property type="protein sequence ID" value="KAG0269649.1"/>
    <property type="molecule type" value="Genomic_DNA"/>
</dbReference>
<proteinExistence type="predicted"/>
<accession>A0ABQ7JGT1</accession>
<gene>
    <name evidence="1" type="ORF">BGZ96_006473</name>
</gene>
<feature type="non-terminal residue" evidence="1">
    <location>
        <position position="1"/>
    </location>
</feature>
<evidence type="ECO:0000313" key="1">
    <source>
        <dbReference type="EMBL" id="KAG0269649.1"/>
    </source>
</evidence>
<organism evidence="1 2">
    <name type="scientific">Linnemannia gamsii</name>
    <dbReference type="NCBI Taxonomy" id="64522"/>
    <lineage>
        <taxon>Eukaryota</taxon>
        <taxon>Fungi</taxon>
        <taxon>Fungi incertae sedis</taxon>
        <taxon>Mucoromycota</taxon>
        <taxon>Mortierellomycotina</taxon>
        <taxon>Mortierellomycetes</taxon>
        <taxon>Mortierellales</taxon>
        <taxon>Mortierellaceae</taxon>
        <taxon>Linnemannia</taxon>
    </lineage>
</organism>
<keyword evidence="2" id="KW-1185">Reference proteome</keyword>
<feature type="non-terminal residue" evidence="1">
    <location>
        <position position="185"/>
    </location>
</feature>
<comment type="caution">
    <text evidence="1">The sequence shown here is derived from an EMBL/GenBank/DDBJ whole genome shotgun (WGS) entry which is preliminary data.</text>
</comment>
<sequence length="185" mass="20236">AEAVQDVTDLRHGISCAFLELSKLLDKLKKQERAKESYKKAQMWGYSEVEKLSISTLPSLETAVSIAIQEPLEASVFVAAQPSLKTTKTTQPPLKTTASTAVQPPLETLDSVATQPALCRSATIDVDVSVIGDFFVQDKNPPVIEYKLPEPDERLVNTHQLVYCLGLLKAPPSSDGPHQNSALHW</sequence>
<name>A0ABQ7JGT1_9FUNG</name>
<evidence type="ECO:0000313" key="2">
    <source>
        <dbReference type="Proteomes" id="UP001194696"/>
    </source>
</evidence>
<dbReference type="Proteomes" id="UP001194696">
    <property type="component" value="Unassembled WGS sequence"/>
</dbReference>
<reference evidence="1 2" key="1">
    <citation type="journal article" date="2020" name="Fungal Divers.">
        <title>Resolving the Mortierellaceae phylogeny through synthesis of multi-gene phylogenetics and phylogenomics.</title>
        <authorList>
            <person name="Vandepol N."/>
            <person name="Liber J."/>
            <person name="Desiro A."/>
            <person name="Na H."/>
            <person name="Kennedy M."/>
            <person name="Barry K."/>
            <person name="Grigoriev I.V."/>
            <person name="Miller A.N."/>
            <person name="O'Donnell K."/>
            <person name="Stajich J.E."/>
            <person name="Bonito G."/>
        </authorList>
    </citation>
    <scope>NUCLEOTIDE SEQUENCE [LARGE SCALE GENOMIC DNA]</scope>
    <source>
        <strain evidence="1 2">AD045</strain>
    </source>
</reference>
<protein>
    <submittedName>
        <fullName evidence="1">Uncharacterized protein</fullName>
    </submittedName>
</protein>